<evidence type="ECO:0000313" key="1">
    <source>
        <dbReference type="EMBL" id="QFG73622.1"/>
    </source>
</evidence>
<name>A0A5J6VHB0_9VIRU</name>
<proteinExistence type="predicted"/>
<reference evidence="1" key="1">
    <citation type="journal article" date="2019" name="Philos. Trans. R. Soc. Lond., B, Biol. Sci.">
        <title>Targeted metagenomic recovery of four divergent viruses reveals shared and distinctive characteristics of giant viruses of marine eukaryotes.</title>
        <authorList>
            <person name="Needham D.M."/>
            <person name="Poirier C."/>
            <person name="Hehenberger E."/>
            <person name="Jimenez V."/>
            <person name="Swalwell J.E."/>
            <person name="Santoro A.E."/>
            <person name="Worden A.Z."/>
        </authorList>
    </citation>
    <scope>NUCLEOTIDE SEQUENCE</scope>
    <source>
        <strain evidence="1">OPacV-662</strain>
    </source>
</reference>
<accession>A0A5J6VHB0</accession>
<dbReference type="EMBL" id="MN448266">
    <property type="protein sequence ID" value="QFG73622.1"/>
    <property type="molecule type" value="Genomic_DNA"/>
</dbReference>
<sequence length="445" mass="52494">MDVIINSINDAGSWLDFIEKVDSNEYHIKTCSKFPSLVMIYPRNEKSLSTCQQMESQSVIFDMIDCKIIAKSFGKMYHNDYVKITDIEITNKPRSIYAYIEGVTIIMYYYKEKWIISTSDNIDAANSFGIDGKSHLDMFMECINVAIDANYNWKQFYDAHDTNLVYVYTMIHKNNMQLLHYKTNKRLLFLFARNKITQNITNANSPACVNVLQKTTYDDYSVLDKMNTTNIDDSMFTCSCIRYAGLMIQTQDEFIILHENNYRIYLDSLSHHINPMTTSFYLSLYQNNSMDTYFRYFGGEMWFKSQDGERYQVKGLIDSLFKIITSELYTMYIEMWELKDCSQKNNIVYNELTPEYKKIFYQIRGEFYSHSGINMTSATNLRIIYTILKKYNTGDLLTFLKERKNIIKHIKIKPMIAASHNSVFIQRILRVTKPTEEFFKKTNYC</sequence>
<protein>
    <submittedName>
        <fullName evidence="1">Uncharacterized protein</fullName>
    </submittedName>
</protein>
<organism evidence="1">
    <name type="scientific">Megaviridae environmental sample</name>
    <dbReference type="NCBI Taxonomy" id="1737588"/>
    <lineage>
        <taxon>Viruses</taxon>
        <taxon>Varidnaviria</taxon>
        <taxon>Bamfordvirae</taxon>
        <taxon>Nucleocytoviricota</taxon>
        <taxon>Megaviricetes</taxon>
        <taxon>Imitervirales</taxon>
        <taxon>Mimiviridae</taxon>
        <taxon>environmental samples</taxon>
    </lineage>
</organism>